<name>A0ABT5JR39_9SPHN</name>
<dbReference type="Proteomes" id="UP001216558">
    <property type="component" value="Unassembled WGS sequence"/>
</dbReference>
<accession>A0ABT5JR39</accession>
<evidence type="ECO:0000313" key="3">
    <source>
        <dbReference type="Proteomes" id="UP001216558"/>
    </source>
</evidence>
<dbReference type="Gene3D" id="3.40.50.300">
    <property type="entry name" value="P-loop containing nucleotide triphosphate hydrolases"/>
    <property type="match status" value="1"/>
</dbReference>
<gene>
    <name evidence="2" type="ORF">OIK40_10940</name>
</gene>
<evidence type="ECO:0000259" key="1">
    <source>
        <dbReference type="Pfam" id="PF07475"/>
    </source>
</evidence>
<keyword evidence="2" id="KW-0808">Transferase</keyword>
<feature type="domain" description="HPr kinase/phosphorylase C-terminal" evidence="1">
    <location>
        <begin position="5"/>
        <end position="76"/>
    </location>
</feature>
<keyword evidence="2" id="KW-0418">Kinase</keyword>
<organism evidence="2 3">
    <name type="scientific">Erythrobacter fulvus</name>
    <dbReference type="NCBI Taxonomy" id="2987523"/>
    <lineage>
        <taxon>Bacteria</taxon>
        <taxon>Pseudomonadati</taxon>
        <taxon>Pseudomonadota</taxon>
        <taxon>Alphaproteobacteria</taxon>
        <taxon>Sphingomonadales</taxon>
        <taxon>Erythrobacteraceae</taxon>
        <taxon>Erythrobacter/Porphyrobacter group</taxon>
        <taxon>Erythrobacter</taxon>
    </lineage>
</organism>
<comment type="caution">
    <text evidence="2">The sequence shown here is derived from an EMBL/GenBank/DDBJ whole genome shotgun (WGS) entry which is preliminary data.</text>
</comment>
<dbReference type="InterPro" id="IPR011104">
    <property type="entry name" value="Hpr_kin/Pase_C"/>
</dbReference>
<dbReference type="RefSeq" id="WP_273678357.1">
    <property type="nucleotide sequence ID" value="NZ_JAQQXQ010000007.1"/>
</dbReference>
<proteinExistence type="predicted"/>
<dbReference type="Pfam" id="PF07475">
    <property type="entry name" value="Hpr_kinase_C"/>
    <property type="match status" value="1"/>
</dbReference>
<dbReference type="GO" id="GO:0016301">
    <property type="term" value="F:kinase activity"/>
    <property type="evidence" value="ECO:0007669"/>
    <property type="project" value="UniProtKB-KW"/>
</dbReference>
<reference evidence="2 3" key="1">
    <citation type="submission" date="2022-10" db="EMBL/GenBank/DDBJ databases">
        <title>Erythrobacter sp. sf7 Genome sequencing.</title>
        <authorList>
            <person name="Park S."/>
        </authorList>
    </citation>
    <scope>NUCLEOTIDE SEQUENCE [LARGE SCALE GENOMIC DNA]</scope>
    <source>
        <strain evidence="3">sf7</strain>
    </source>
</reference>
<dbReference type="InterPro" id="IPR027417">
    <property type="entry name" value="P-loop_NTPase"/>
</dbReference>
<dbReference type="EMBL" id="JAQQXQ010000007">
    <property type="protein sequence ID" value="MDC8755154.1"/>
    <property type="molecule type" value="Genomic_DNA"/>
</dbReference>
<evidence type="ECO:0000313" key="2">
    <source>
        <dbReference type="EMBL" id="MDC8755154.1"/>
    </source>
</evidence>
<dbReference type="SUPFAM" id="SSF53795">
    <property type="entry name" value="PEP carboxykinase-like"/>
    <property type="match status" value="1"/>
</dbReference>
<keyword evidence="3" id="KW-1185">Reference proteome</keyword>
<sequence>MLIQASAVAIEGRALILEGPSGSGKSSLALALIDRGATLIGDDGVALAREGSRVLASPPPNIAGLLEIRGVGLVTLPTVADMPLALILSLVGEGHAERLPGRLVTRDFFGVPIPVLPFAPGTIAPALRTEWALRQHGLAL</sequence>
<dbReference type="CDD" id="cd01918">
    <property type="entry name" value="HprK_C"/>
    <property type="match status" value="1"/>
</dbReference>
<protein>
    <submittedName>
        <fullName evidence="2">Serine kinase</fullName>
    </submittedName>
</protein>